<protein>
    <submittedName>
        <fullName evidence="2">Cytosolic protein</fullName>
    </submittedName>
</protein>
<keyword evidence="1" id="KW-1185">Reference proteome</keyword>
<name>A0A0N5AED8_9BILA</name>
<accession>A0A0N5AED8</accession>
<evidence type="ECO:0000313" key="2">
    <source>
        <dbReference type="WBParaSite" id="SMUV_0000258801-mRNA-1"/>
    </source>
</evidence>
<dbReference type="WBParaSite" id="SMUV_0000258801-mRNA-1">
    <property type="protein sequence ID" value="SMUV_0000258801-mRNA-1"/>
    <property type="gene ID" value="SMUV_0000258801"/>
</dbReference>
<sequence>MSKKVEGPGTKKNCDPPQLLSSKETYEVYEKKKAYQPNYLPEPITYEYRITQNFYDPRLTAPIDQFSSERHPEERTQRCN</sequence>
<organism evidence="1 2">
    <name type="scientific">Syphacia muris</name>
    <dbReference type="NCBI Taxonomy" id="451379"/>
    <lineage>
        <taxon>Eukaryota</taxon>
        <taxon>Metazoa</taxon>
        <taxon>Ecdysozoa</taxon>
        <taxon>Nematoda</taxon>
        <taxon>Chromadorea</taxon>
        <taxon>Rhabditida</taxon>
        <taxon>Spirurina</taxon>
        <taxon>Oxyuridomorpha</taxon>
        <taxon>Oxyuroidea</taxon>
        <taxon>Oxyuridae</taxon>
        <taxon>Syphacia</taxon>
    </lineage>
</organism>
<dbReference type="AlphaFoldDB" id="A0A0N5AED8"/>
<proteinExistence type="predicted"/>
<evidence type="ECO:0000313" key="1">
    <source>
        <dbReference type="Proteomes" id="UP000046393"/>
    </source>
</evidence>
<reference evidence="2" key="1">
    <citation type="submission" date="2017-02" db="UniProtKB">
        <authorList>
            <consortium name="WormBaseParasite"/>
        </authorList>
    </citation>
    <scope>IDENTIFICATION</scope>
</reference>
<dbReference type="Proteomes" id="UP000046393">
    <property type="component" value="Unplaced"/>
</dbReference>